<organism evidence="3 4">
    <name type="scientific">Photobacterium atrarenae</name>
    <dbReference type="NCBI Taxonomy" id="865757"/>
    <lineage>
        <taxon>Bacteria</taxon>
        <taxon>Pseudomonadati</taxon>
        <taxon>Pseudomonadota</taxon>
        <taxon>Gammaproteobacteria</taxon>
        <taxon>Vibrionales</taxon>
        <taxon>Vibrionaceae</taxon>
        <taxon>Photobacterium</taxon>
    </lineage>
</organism>
<accession>A0ABY5GI63</accession>
<dbReference type="RefSeq" id="WP_255390165.1">
    <property type="nucleotide sequence ID" value="NZ_CP101508.1"/>
</dbReference>
<dbReference type="PROSITE" id="PS00880">
    <property type="entry name" value="ACB_1"/>
    <property type="match status" value="1"/>
</dbReference>
<name>A0ABY5GI63_9GAMM</name>
<keyword evidence="4" id="KW-1185">Reference proteome</keyword>
<dbReference type="InterPro" id="IPR014352">
    <property type="entry name" value="FERM/acyl-CoA-bd_prot_sf"/>
</dbReference>
<dbReference type="Pfam" id="PF00887">
    <property type="entry name" value="ACBP"/>
    <property type="match status" value="1"/>
</dbReference>
<reference evidence="3" key="1">
    <citation type="submission" date="2022-07" db="EMBL/GenBank/DDBJ databases">
        <title>Genome sequencing of Photobacterium atrarenae GJH2-4.</title>
        <authorList>
            <person name="Park S.-J."/>
        </authorList>
    </citation>
    <scope>NUCLEOTIDE SEQUENCE</scope>
    <source>
        <strain evidence="3">GJH2-4</strain>
    </source>
</reference>
<feature type="domain" description="ACB" evidence="2">
    <location>
        <begin position="4"/>
        <end position="88"/>
    </location>
</feature>
<dbReference type="PANTHER" id="PTHR23310">
    <property type="entry name" value="ACYL-COA-BINDING PROTEIN, ACBP"/>
    <property type="match status" value="1"/>
</dbReference>
<dbReference type="InterPro" id="IPR035984">
    <property type="entry name" value="Acyl-CoA-binding_sf"/>
</dbReference>
<dbReference type="Gene3D" id="1.20.80.10">
    <property type="match status" value="1"/>
</dbReference>
<dbReference type="InterPro" id="IPR000582">
    <property type="entry name" value="Acyl-CoA-binding_protein"/>
</dbReference>
<proteinExistence type="predicted"/>
<sequence>MADLQASFEQAQQDIKTLTQRPSNDELLALYSLFKQATEGDVHGSKPGMFDFKGAAKYEAWEQLKGMESDAAMQQYVDKVAALKSAYA</sequence>
<dbReference type="PANTHER" id="PTHR23310:SF62">
    <property type="entry name" value="ACYL-COA BINDING PROTEIN 1, ISOFORM A"/>
    <property type="match status" value="1"/>
</dbReference>
<evidence type="ECO:0000313" key="4">
    <source>
        <dbReference type="Proteomes" id="UP001057998"/>
    </source>
</evidence>
<dbReference type="Proteomes" id="UP001057998">
    <property type="component" value="Chromosome 1"/>
</dbReference>
<dbReference type="EMBL" id="CP101508">
    <property type="protein sequence ID" value="UTV28846.1"/>
    <property type="molecule type" value="Genomic_DNA"/>
</dbReference>
<evidence type="ECO:0000313" key="3">
    <source>
        <dbReference type="EMBL" id="UTV28846.1"/>
    </source>
</evidence>
<dbReference type="SUPFAM" id="SSF47027">
    <property type="entry name" value="Acyl-CoA binding protein"/>
    <property type="match status" value="1"/>
</dbReference>
<dbReference type="PRINTS" id="PR00689">
    <property type="entry name" value="ACOABINDINGP"/>
</dbReference>
<evidence type="ECO:0000259" key="2">
    <source>
        <dbReference type="PROSITE" id="PS51228"/>
    </source>
</evidence>
<gene>
    <name evidence="3" type="ORF">NNL38_06325</name>
</gene>
<protein>
    <submittedName>
        <fullName evidence="3">Acyl-CoA-binding protein</fullName>
    </submittedName>
</protein>
<dbReference type="InterPro" id="IPR022408">
    <property type="entry name" value="Acyl-CoA-binding_prot_CS"/>
</dbReference>
<keyword evidence="1" id="KW-0446">Lipid-binding</keyword>
<dbReference type="PROSITE" id="PS51228">
    <property type="entry name" value="ACB_2"/>
    <property type="match status" value="1"/>
</dbReference>
<evidence type="ECO:0000256" key="1">
    <source>
        <dbReference type="ARBA" id="ARBA00023121"/>
    </source>
</evidence>